<protein>
    <submittedName>
        <fullName evidence="2">S24/S26 family peptidase</fullName>
    </submittedName>
</protein>
<dbReference type="InterPro" id="IPR015927">
    <property type="entry name" value="Peptidase_S24_S26A/B/C"/>
</dbReference>
<dbReference type="Pfam" id="PF00717">
    <property type="entry name" value="Peptidase_S24"/>
    <property type="match status" value="1"/>
</dbReference>
<dbReference type="InterPro" id="IPR036286">
    <property type="entry name" value="LexA/Signal_pep-like_sf"/>
</dbReference>
<dbReference type="EMBL" id="JAMDNP010000081">
    <property type="protein sequence ID" value="MCY9764258.1"/>
    <property type="molecule type" value="Genomic_DNA"/>
</dbReference>
<dbReference type="Proteomes" id="UP001527181">
    <property type="component" value="Unassembled WGS sequence"/>
</dbReference>
<evidence type="ECO:0000313" key="2">
    <source>
        <dbReference type="EMBL" id="MCY9764258.1"/>
    </source>
</evidence>
<reference evidence="2 3" key="1">
    <citation type="submission" date="2022-05" db="EMBL/GenBank/DDBJ databases">
        <title>Genome Sequencing of Bee-Associated Microbes.</title>
        <authorList>
            <person name="Dunlap C."/>
        </authorList>
    </citation>
    <scope>NUCLEOTIDE SEQUENCE [LARGE SCALE GENOMIC DNA]</scope>
    <source>
        <strain evidence="2 3">NRRL B-04010</strain>
    </source>
</reference>
<keyword evidence="3" id="KW-1185">Reference proteome</keyword>
<dbReference type="GeneID" id="94492007"/>
<name>A0ABT4H5J3_PAEAL</name>
<evidence type="ECO:0000313" key="3">
    <source>
        <dbReference type="Proteomes" id="UP001527181"/>
    </source>
</evidence>
<evidence type="ECO:0000259" key="1">
    <source>
        <dbReference type="Pfam" id="PF00717"/>
    </source>
</evidence>
<sequence length="89" mass="10030">MGRETQMYFQVEDNSLALEGIMKGDVIVVDRTIKYPKEGDLVLAYTDSITLLAHTKIAEKQYILNNPEHGVFNDAIILGVAIKNIIMYN</sequence>
<dbReference type="RefSeq" id="WP_005551740.1">
    <property type="nucleotide sequence ID" value="NZ_JAMDLX010000014.1"/>
</dbReference>
<proteinExistence type="predicted"/>
<dbReference type="CDD" id="cd06462">
    <property type="entry name" value="Peptidase_S24_S26"/>
    <property type="match status" value="1"/>
</dbReference>
<gene>
    <name evidence="2" type="ORF">M5X12_27510</name>
</gene>
<dbReference type="SUPFAM" id="SSF51306">
    <property type="entry name" value="LexA/Signal peptidase"/>
    <property type="match status" value="1"/>
</dbReference>
<comment type="caution">
    <text evidence="2">The sequence shown here is derived from an EMBL/GenBank/DDBJ whole genome shotgun (WGS) entry which is preliminary data.</text>
</comment>
<feature type="domain" description="Peptidase S24/S26A/S26B/S26C" evidence="1">
    <location>
        <begin position="6"/>
        <end position="52"/>
    </location>
</feature>
<accession>A0ABT4H5J3</accession>
<organism evidence="2 3">
    <name type="scientific">Paenibacillus alvei</name>
    <name type="common">Bacillus alvei</name>
    <dbReference type="NCBI Taxonomy" id="44250"/>
    <lineage>
        <taxon>Bacteria</taxon>
        <taxon>Bacillati</taxon>
        <taxon>Bacillota</taxon>
        <taxon>Bacilli</taxon>
        <taxon>Bacillales</taxon>
        <taxon>Paenibacillaceae</taxon>
        <taxon>Paenibacillus</taxon>
    </lineage>
</organism>
<dbReference type="Gene3D" id="2.10.109.10">
    <property type="entry name" value="Umud Fragment, subunit A"/>
    <property type="match status" value="1"/>
</dbReference>